<feature type="compositionally biased region" description="Low complexity" evidence="1">
    <location>
        <begin position="70"/>
        <end position="79"/>
    </location>
</feature>
<dbReference type="Gramene" id="ORUFI07G13660.1">
    <property type="protein sequence ID" value="ORUFI07G13660.1"/>
    <property type="gene ID" value="ORUFI07G13660"/>
</dbReference>
<evidence type="ECO:0000313" key="2">
    <source>
        <dbReference type="EnsemblPlants" id="ORUFI07G13660.1"/>
    </source>
</evidence>
<dbReference type="AlphaFoldDB" id="A0A0E0Q7V9"/>
<sequence>MAAPLGARAGGHKRTRLRSTRRWLRTALVGGGGQRVVAAVWPPCHAEGFAMSRLGGEPGRRRSHARPAESHVAAAAASHARSRRRQRRCRGNGLRRGECGVACGAEASARKPVQPAEAVELDTEEVH</sequence>
<name>A0A0E0Q7V9_ORYRU</name>
<feature type="region of interest" description="Disordered" evidence="1">
    <location>
        <begin position="52"/>
        <end position="90"/>
    </location>
</feature>
<accession>A0A0E0Q7V9</accession>
<keyword evidence="3" id="KW-1185">Reference proteome</keyword>
<proteinExistence type="predicted"/>
<evidence type="ECO:0000256" key="1">
    <source>
        <dbReference type="SAM" id="MobiDB-lite"/>
    </source>
</evidence>
<dbReference type="Proteomes" id="UP000008022">
    <property type="component" value="Unassembled WGS sequence"/>
</dbReference>
<organism evidence="2 3">
    <name type="scientific">Oryza rufipogon</name>
    <name type="common">Brownbeard rice</name>
    <name type="synonym">Asian wild rice</name>
    <dbReference type="NCBI Taxonomy" id="4529"/>
    <lineage>
        <taxon>Eukaryota</taxon>
        <taxon>Viridiplantae</taxon>
        <taxon>Streptophyta</taxon>
        <taxon>Embryophyta</taxon>
        <taxon>Tracheophyta</taxon>
        <taxon>Spermatophyta</taxon>
        <taxon>Magnoliopsida</taxon>
        <taxon>Liliopsida</taxon>
        <taxon>Poales</taxon>
        <taxon>Poaceae</taxon>
        <taxon>BOP clade</taxon>
        <taxon>Oryzoideae</taxon>
        <taxon>Oryzeae</taxon>
        <taxon>Oryzinae</taxon>
        <taxon>Oryza</taxon>
    </lineage>
</organism>
<reference evidence="2" key="2">
    <citation type="submission" date="2015-06" db="UniProtKB">
        <authorList>
            <consortium name="EnsemblPlants"/>
        </authorList>
    </citation>
    <scope>IDENTIFICATION</scope>
</reference>
<dbReference type="HOGENOM" id="CLU_1974167_0_0_1"/>
<evidence type="ECO:0000313" key="3">
    <source>
        <dbReference type="Proteomes" id="UP000008022"/>
    </source>
</evidence>
<feature type="compositionally biased region" description="Basic residues" evidence="1">
    <location>
        <begin position="80"/>
        <end position="90"/>
    </location>
</feature>
<reference evidence="3" key="1">
    <citation type="submission" date="2013-06" db="EMBL/GenBank/DDBJ databases">
        <authorList>
            <person name="Zhao Q."/>
        </authorList>
    </citation>
    <scope>NUCLEOTIDE SEQUENCE</scope>
    <source>
        <strain evidence="3">cv. W1943</strain>
    </source>
</reference>
<dbReference type="OMA" id="CHAEGFA"/>
<feature type="region of interest" description="Disordered" evidence="1">
    <location>
        <begin position="105"/>
        <end position="127"/>
    </location>
</feature>
<protein>
    <submittedName>
        <fullName evidence="2">Uncharacterized protein</fullName>
    </submittedName>
</protein>
<dbReference type="EnsemblPlants" id="ORUFI07G13660.1">
    <property type="protein sequence ID" value="ORUFI07G13660.1"/>
    <property type="gene ID" value="ORUFI07G13660"/>
</dbReference>